<accession>A0A2P4YM44</accession>
<proteinExistence type="predicted"/>
<sequence length="180" mass="20885">MTNLFCAVSFITPPNKEDLVPAIEELSGNLSLTVQLLRPTHPTIQQRNLGFTANRKLISVCYTDWVSNNQLYNRTETVLVRYVLLRNRWRLLGHILRRPANIPAYCFMDAYIKTSDTCTYRGRRLLILPMVLDADLQTLSTRHLLQRALKLYLLRLCAQDRKGWKQFIDGLLAQAPIERL</sequence>
<gene>
    <name evidence="1" type="ORF">PHPALM_3550</name>
</gene>
<name>A0A2P4YM44_9STRA</name>
<evidence type="ECO:0000313" key="2">
    <source>
        <dbReference type="Proteomes" id="UP000237271"/>
    </source>
</evidence>
<organism evidence="1 2">
    <name type="scientific">Phytophthora palmivora</name>
    <dbReference type="NCBI Taxonomy" id="4796"/>
    <lineage>
        <taxon>Eukaryota</taxon>
        <taxon>Sar</taxon>
        <taxon>Stramenopiles</taxon>
        <taxon>Oomycota</taxon>
        <taxon>Peronosporomycetes</taxon>
        <taxon>Peronosporales</taxon>
        <taxon>Peronosporaceae</taxon>
        <taxon>Phytophthora</taxon>
    </lineage>
</organism>
<dbReference type="Proteomes" id="UP000237271">
    <property type="component" value="Unassembled WGS sequence"/>
</dbReference>
<keyword evidence="2" id="KW-1185">Reference proteome</keyword>
<protein>
    <submittedName>
        <fullName evidence="1">Uncharacterized protein</fullName>
    </submittedName>
</protein>
<dbReference type="AlphaFoldDB" id="A0A2P4YM44"/>
<comment type="caution">
    <text evidence="1">The sequence shown here is derived from an EMBL/GenBank/DDBJ whole genome shotgun (WGS) entry which is preliminary data.</text>
</comment>
<dbReference type="EMBL" id="NCKW01001886">
    <property type="protein sequence ID" value="POM78874.1"/>
    <property type="molecule type" value="Genomic_DNA"/>
</dbReference>
<dbReference type="OrthoDB" id="127615at2759"/>
<evidence type="ECO:0000313" key="1">
    <source>
        <dbReference type="EMBL" id="POM78874.1"/>
    </source>
</evidence>
<reference evidence="1 2" key="1">
    <citation type="journal article" date="2017" name="Genome Biol. Evol.">
        <title>Phytophthora megakarya and P. palmivora, closely related causal agents of cacao black pod rot, underwent increases in genome sizes and gene numbers by different mechanisms.</title>
        <authorList>
            <person name="Ali S.S."/>
            <person name="Shao J."/>
            <person name="Lary D.J."/>
            <person name="Kronmiller B."/>
            <person name="Shen D."/>
            <person name="Strem M.D."/>
            <person name="Amoako-Attah I."/>
            <person name="Akrofi A.Y."/>
            <person name="Begoude B.A."/>
            <person name="Ten Hoopen G.M."/>
            <person name="Coulibaly K."/>
            <person name="Kebe B.I."/>
            <person name="Melnick R.L."/>
            <person name="Guiltinan M.J."/>
            <person name="Tyler B.M."/>
            <person name="Meinhardt L.W."/>
            <person name="Bailey B.A."/>
        </authorList>
    </citation>
    <scope>NUCLEOTIDE SEQUENCE [LARGE SCALE GENOMIC DNA]</scope>
    <source>
        <strain evidence="2">sbr112.9</strain>
    </source>
</reference>